<evidence type="ECO:0000256" key="2">
    <source>
        <dbReference type="ARBA" id="ARBA00022723"/>
    </source>
</evidence>
<sequence>MTTDPRRTALAATSSLALAASLAACGGGASGGTSSASGGGSDAGGQETTLTVFAAASLTDVYEDINAEFEKAHPGVKIVMTNGGSNDLVTQISQGAPADVLATADTKNMDKAVEQQLISGEPTPFATNELTIAVQPGNPKQIDALSDLSNTDLKVVECASEVPCGTVTDKVYEKAGVTVKPVSEENSVTDVLGKVTSGNADAGLVYTTDVLRSGGKAEAVVIPEAEEFRSTYPIAVVKDSKNADLAQEYVSFMVSAPAQKDLQDAGFGAA</sequence>
<dbReference type="InterPro" id="IPR005950">
    <property type="entry name" value="ModA"/>
</dbReference>
<dbReference type="PIRSF" id="PIRSF004846">
    <property type="entry name" value="ModA"/>
    <property type="match status" value="1"/>
</dbReference>
<dbReference type="Proteomes" id="UP000195981">
    <property type="component" value="Unassembled WGS sequence"/>
</dbReference>
<comment type="similarity">
    <text evidence="1">Belongs to the bacterial solute-binding protein ModA family.</text>
</comment>
<dbReference type="GO" id="GO:0015689">
    <property type="term" value="P:molybdate ion transport"/>
    <property type="evidence" value="ECO:0007669"/>
    <property type="project" value="InterPro"/>
</dbReference>
<dbReference type="Gene3D" id="3.40.190.10">
    <property type="entry name" value="Periplasmic binding protein-like II"/>
    <property type="match status" value="2"/>
</dbReference>
<dbReference type="AlphaFoldDB" id="A0A1X6WZB1"/>
<feature type="binding site" evidence="4">
    <location>
        <position position="85"/>
    </location>
    <ligand>
        <name>molybdate</name>
        <dbReference type="ChEBI" id="CHEBI:36264"/>
    </ligand>
</feature>
<dbReference type="Pfam" id="PF13531">
    <property type="entry name" value="SBP_bac_11"/>
    <property type="match status" value="1"/>
</dbReference>
<evidence type="ECO:0000256" key="5">
    <source>
        <dbReference type="SAM" id="SignalP"/>
    </source>
</evidence>
<keyword evidence="2 4" id="KW-0479">Metal-binding</keyword>
<feature type="chain" id="PRO_5038347194" evidence="5">
    <location>
        <begin position="20"/>
        <end position="270"/>
    </location>
</feature>
<protein>
    <submittedName>
        <fullName evidence="6">Molybdenum ABC transporter, periplasmic molybdenum-binding protein ModA (TC 3.A.1.8.1)</fullName>
    </submittedName>
</protein>
<dbReference type="GO" id="GO:0046872">
    <property type="term" value="F:metal ion binding"/>
    <property type="evidence" value="ECO:0007669"/>
    <property type="project" value="UniProtKB-KW"/>
</dbReference>
<keyword evidence="7" id="KW-1185">Reference proteome</keyword>
<dbReference type="PANTHER" id="PTHR30632:SF0">
    <property type="entry name" value="SULFATE-BINDING PROTEIN"/>
    <property type="match status" value="1"/>
</dbReference>
<proteinExistence type="inferred from homology"/>
<reference evidence="6 7" key="1">
    <citation type="submission" date="2017-02" db="EMBL/GenBank/DDBJ databases">
        <authorList>
            <person name="Peterson S.W."/>
        </authorList>
    </citation>
    <scope>NUCLEOTIDE SEQUENCE [LARGE SCALE GENOMIC DNA]</scope>
    <source>
        <strain evidence="6 7">CIP104813</strain>
    </source>
</reference>
<dbReference type="PROSITE" id="PS51318">
    <property type="entry name" value="TAT"/>
    <property type="match status" value="1"/>
</dbReference>
<evidence type="ECO:0000256" key="4">
    <source>
        <dbReference type="PIRSR" id="PIRSR004846-1"/>
    </source>
</evidence>
<dbReference type="SUPFAM" id="SSF53850">
    <property type="entry name" value="Periplasmic binding protein-like II"/>
    <property type="match status" value="1"/>
</dbReference>
<evidence type="ECO:0000313" key="7">
    <source>
        <dbReference type="Proteomes" id="UP000195981"/>
    </source>
</evidence>
<name>A0A1X6WZB1_9MICO</name>
<feature type="binding site" evidence="4">
    <location>
        <position position="206"/>
    </location>
    <ligand>
        <name>molybdate</name>
        <dbReference type="ChEBI" id="CHEBI:36264"/>
    </ligand>
</feature>
<organism evidence="6 7">
    <name type="scientific">Brachybacterium nesterenkovii</name>
    <dbReference type="NCBI Taxonomy" id="47847"/>
    <lineage>
        <taxon>Bacteria</taxon>
        <taxon>Bacillati</taxon>
        <taxon>Actinomycetota</taxon>
        <taxon>Actinomycetes</taxon>
        <taxon>Micrococcales</taxon>
        <taxon>Dermabacteraceae</taxon>
        <taxon>Brachybacterium</taxon>
    </lineage>
</organism>
<evidence type="ECO:0000313" key="6">
    <source>
        <dbReference type="EMBL" id="SLM91325.1"/>
    </source>
</evidence>
<dbReference type="EMBL" id="FWFG01000057">
    <property type="protein sequence ID" value="SLM91325.1"/>
    <property type="molecule type" value="Genomic_DNA"/>
</dbReference>
<keyword evidence="3 5" id="KW-0732">Signal</keyword>
<dbReference type="CDD" id="cd13538">
    <property type="entry name" value="PBP2_ModA_like_1"/>
    <property type="match status" value="1"/>
</dbReference>
<gene>
    <name evidence="6" type="ORF">FM110_06405</name>
</gene>
<feature type="binding site" evidence="4">
    <location>
        <position position="57"/>
    </location>
    <ligand>
        <name>molybdate</name>
        <dbReference type="ChEBI" id="CHEBI:36264"/>
    </ligand>
</feature>
<dbReference type="OrthoDB" id="9785015at2"/>
<dbReference type="PROSITE" id="PS51257">
    <property type="entry name" value="PROKAR_LIPOPROTEIN"/>
    <property type="match status" value="1"/>
</dbReference>
<evidence type="ECO:0000256" key="3">
    <source>
        <dbReference type="ARBA" id="ARBA00022729"/>
    </source>
</evidence>
<dbReference type="NCBIfam" id="TIGR01256">
    <property type="entry name" value="modA"/>
    <property type="match status" value="1"/>
</dbReference>
<dbReference type="PANTHER" id="PTHR30632">
    <property type="entry name" value="MOLYBDATE-BINDING PERIPLASMIC PROTEIN"/>
    <property type="match status" value="1"/>
</dbReference>
<evidence type="ECO:0000256" key="1">
    <source>
        <dbReference type="ARBA" id="ARBA00009175"/>
    </source>
</evidence>
<dbReference type="RefSeq" id="WP_087103742.1">
    <property type="nucleotide sequence ID" value="NZ_FWFG01000057.1"/>
</dbReference>
<dbReference type="InterPro" id="IPR050682">
    <property type="entry name" value="ModA/WtpA"/>
</dbReference>
<dbReference type="InterPro" id="IPR006311">
    <property type="entry name" value="TAT_signal"/>
</dbReference>
<dbReference type="GO" id="GO:0030973">
    <property type="term" value="F:molybdate ion binding"/>
    <property type="evidence" value="ECO:0007669"/>
    <property type="project" value="TreeGrafter"/>
</dbReference>
<keyword evidence="4" id="KW-0500">Molybdenum</keyword>
<feature type="signal peptide" evidence="5">
    <location>
        <begin position="1"/>
        <end position="19"/>
    </location>
</feature>
<accession>A0A1X6WZB1</accession>
<feature type="binding site" evidence="4">
    <location>
        <position position="188"/>
    </location>
    <ligand>
        <name>molybdate</name>
        <dbReference type="ChEBI" id="CHEBI:36264"/>
    </ligand>
</feature>